<dbReference type="InterPro" id="IPR018247">
    <property type="entry name" value="EF_Hand_1_Ca_BS"/>
</dbReference>
<dbReference type="AlphaFoldDB" id="A0AB39KVD0"/>
<reference evidence="2" key="1">
    <citation type="submission" date="2024-06" db="EMBL/GenBank/DDBJ databases">
        <title>Caulobacter inopinatus, sp. nov.</title>
        <authorList>
            <person name="Donachie S.P."/>
        </authorList>
    </citation>
    <scope>NUCLEOTIDE SEQUENCE</scope>
    <source>
        <strain evidence="2">73W</strain>
    </source>
</reference>
<dbReference type="EMBL" id="CP158375">
    <property type="protein sequence ID" value="XDO97249.1"/>
    <property type="molecule type" value="Genomic_DNA"/>
</dbReference>
<dbReference type="SUPFAM" id="SSF47473">
    <property type="entry name" value="EF-hand"/>
    <property type="match status" value="1"/>
</dbReference>
<organism evidence="2">
    <name type="scientific">Caulobacter sp. 73W</name>
    <dbReference type="NCBI Taxonomy" id="3161137"/>
    <lineage>
        <taxon>Bacteria</taxon>
        <taxon>Pseudomonadati</taxon>
        <taxon>Pseudomonadota</taxon>
        <taxon>Alphaproteobacteria</taxon>
        <taxon>Caulobacterales</taxon>
        <taxon>Caulobacteraceae</taxon>
        <taxon>Caulobacter</taxon>
    </lineage>
</organism>
<feature type="signal peptide" evidence="1">
    <location>
        <begin position="1"/>
        <end position="22"/>
    </location>
</feature>
<evidence type="ECO:0008006" key="3">
    <source>
        <dbReference type="Google" id="ProtNLM"/>
    </source>
</evidence>
<evidence type="ECO:0000313" key="2">
    <source>
        <dbReference type="EMBL" id="XDO97249.1"/>
    </source>
</evidence>
<sequence length="162" mass="17643">MTIRNTLLSAALLTVIAAPAFAAPHERNAFIHDYDANHDGEVTQAEFDAGRTARFKATDANGDGWVSDAEYLAEFEVRLDARLAKSTKSAEDKLSDRQREVRQTHVRFGVLDKDKDGKMTKAEYDASGARAFAQQDKDKNGKITDADAVVAKAEAATKPASN</sequence>
<dbReference type="InterPro" id="IPR011992">
    <property type="entry name" value="EF-hand-dom_pair"/>
</dbReference>
<name>A0AB39KVD0_9CAUL</name>
<protein>
    <recommendedName>
        <fullName evidence="3">EF-hand domain-containing protein</fullName>
    </recommendedName>
</protein>
<dbReference type="RefSeq" id="WP_369060343.1">
    <property type="nucleotide sequence ID" value="NZ_CP158375.1"/>
</dbReference>
<accession>A0AB39KVD0</accession>
<feature type="chain" id="PRO_5044228838" description="EF-hand domain-containing protein" evidence="1">
    <location>
        <begin position="23"/>
        <end position="162"/>
    </location>
</feature>
<evidence type="ECO:0000256" key="1">
    <source>
        <dbReference type="SAM" id="SignalP"/>
    </source>
</evidence>
<gene>
    <name evidence="2" type="ORF">ABOZ73_02185</name>
</gene>
<keyword evidence="1" id="KW-0732">Signal</keyword>
<dbReference type="PROSITE" id="PS00018">
    <property type="entry name" value="EF_HAND_1"/>
    <property type="match status" value="3"/>
</dbReference>
<proteinExistence type="predicted"/>
<dbReference type="Gene3D" id="1.10.238.10">
    <property type="entry name" value="EF-hand"/>
    <property type="match status" value="2"/>
</dbReference>